<name>A0A844GZT8_9RHOB</name>
<reference evidence="1 2" key="1">
    <citation type="submission" date="2019-11" db="EMBL/GenBank/DDBJ databases">
        <authorList>
            <person name="Dong K."/>
        </authorList>
    </citation>
    <scope>NUCLEOTIDE SEQUENCE [LARGE SCALE GENOMIC DNA]</scope>
    <source>
        <strain evidence="1 2">JCM 17370</strain>
    </source>
</reference>
<dbReference type="EMBL" id="WMIF01000006">
    <property type="protein sequence ID" value="MTH34139.1"/>
    <property type="molecule type" value="Genomic_DNA"/>
</dbReference>
<dbReference type="RefSeq" id="WP_155063699.1">
    <property type="nucleotide sequence ID" value="NZ_WMIF01000006.1"/>
</dbReference>
<dbReference type="AlphaFoldDB" id="A0A844GZT8"/>
<proteinExistence type="predicted"/>
<dbReference type="Proteomes" id="UP000442533">
    <property type="component" value="Unassembled WGS sequence"/>
</dbReference>
<keyword evidence="2" id="KW-1185">Reference proteome</keyword>
<gene>
    <name evidence="1" type="ORF">GL279_05930</name>
</gene>
<evidence type="ECO:0000313" key="2">
    <source>
        <dbReference type="Proteomes" id="UP000442533"/>
    </source>
</evidence>
<accession>A0A844GZT8</accession>
<sequence>MQNINFFPKNPEFSDAGRKIIIAIPGGKYGIAAPWSPAYAPGDVGGQIKFEAPVYMVIDEFDSREAAQERWRQLAGL</sequence>
<organism evidence="1 2">
    <name type="scientific">Paracoccus limosus</name>
    <dbReference type="NCBI Taxonomy" id="913252"/>
    <lineage>
        <taxon>Bacteria</taxon>
        <taxon>Pseudomonadati</taxon>
        <taxon>Pseudomonadota</taxon>
        <taxon>Alphaproteobacteria</taxon>
        <taxon>Rhodobacterales</taxon>
        <taxon>Paracoccaceae</taxon>
        <taxon>Paracoccus</taxon>
    </lineage>
</organism>
<comment type="caution">
    <text evidence="1">The sequence shown here is derived from an EMBL/GenBank/DDBJ whole genome shotgun (WGS) entry which is preliminary data.</text>
</comment>
<protein>
    <submittedName>
        <fullName evidence="1">Uncharacterized protein</fullName>
    </submittedName>
</protein>
<evidence type="ECO:0000313" key="1">
    <source>
        <dbReference type="EMBL" id="MTH34139.1"/>
    </source>
</evidence>